<gene>
    <name evidence="5" type="ORF">BDV29DRAFT_190895</name>
</gene>
<dbReference type="OrthoDB" id="9992527at2759"/>
<comment type="similarity">
    <text evidence="1">Belongs to the zinc-containing alcohol dehydrogenase family.</text>
</comment>
<reference evidence="5 6" key="1">
    <citation type="submission" date="2019-04" db="EMBL/GenBank/DDBJ databases">
        <title>Friends and foes A comparative genomics study of 23 Aspergillus species from section Flavi.</title>
        <authorList>
            <consortium name="DOE Joint Genome Institute"/>
            <person name="Kjaerbolling I."/>
            <person name="Vesth T."/>
            <person name="Frisvad J.C."/>
            <person name="Nybo J.L."/>
            <person name="Theobald S."/>
            <person name="Kildgaard S."/>
            <person name="Isbrandt T."/>
            <person name="Kuo A."/>
            <person name="Sato A."/>
            <person name="Lyhne E.K."/>
            <person name="Kogle M.E."/>
            <person name="Wiebenga A."/>
            <person name="Kun R.S."/>
            <person name="Lubbers R.J."/>
            <person name="Makela M.R."/>
            <person name="Barry K."/>
            <person name="Chovatia M."/>
            <person name="Clum A."/>
            <person name="Daum C."/>
            <person name="Haridas S."/>
            <person name="He G."/>
            <person name="LaButti K."/>
            <person name="Lipzen A."/>
            <person name="Mondo S."/>
            <person name="Riley R."/>
            <person name="Salamov A."/>
            <person name="Simmons B.A."/>
            <person name="Magnuson J.K."/>
            <person name="Henrissat B."/>
            <person name="Mortensen U.H."/>
            <person name="Larsen T.O."/>
            <person name="Devries R.P."/>
            <person name="Grigoriev I.V."/>
            <person name="Machida M."/>
            <person name="Baker S.E."/>
            <person name="Andersen M.R."/>
        </authorList>
    </citation>
    <scope>NUCLEOTIDE SEQUENCE [LARGE SCALE GENOMIC DNA]</scope>
    <source>
        <strain evidence="5 6">CBS 151.66</strain>
    </source>
</reference>
<evidence type="ECO:0000256" key="1">
    <source>
        <dbReference type="ARBA" id="ARBA00008072"/>
    </source>
</evidence>
<dbReference type="Gene3D" id="3.40.50.720">
    <property type="entry name" value="NAD(P)-binding Rossmann-like Domain"/>
    <property type="match status" value="1"/>
</dbReference>
<dbReference type="SUPFAM" id="SSF50129">
    <property type="entry name" value="GroES-like"/>
    <property type="match status" value="1"/>
</dbReference>
<sequence>MNTHCNSSLIVHINEGQSPKLVKEPLPVPSPGTGQAHASVVQSFGNNVFGDGAVLGCDFSTAYCLIDQRTSFKVPANLSRKQASTDPLAAATAWLAMFSPDNAKLVRSYGANQSNPNIYHVFGTAGNQRSSPTASRVFDNREGNVCTVRPGKAHTEGVTENTLVTDVLIWTPSLKDYRYGKFHWPGEDHDLASELFEKLGAWLEKGTIKPNTTKVLPGLSAVPNRFQGYRNRKISAYKIVYQI</sequence>
<keyword evidence="6" id="KW-1185">Reference proteome</keyword>
<evidence type="ECO:0000256" key="2">
    <source>
        <dbReference type="ARBA" id="ARBA00022741"/>
    </source>
</evidence>
<evidence type="ECO:0000313" key="5">
    <source>
        <dbReference type="EMBL" id="KAB8074547.1"/>
    </source>
</evidence>
<name>A0A5N5X3F7_9EURO</name>
<dbReference type="AlphaFoldDB" id="A0A5N5X3F7"/>
<proteinExistence type="inferred from homology"/>
<dbReference type="Proteomes" id="UP000326565">
    <property type="component" value="Unassembled WGS sequence"/>
</dbReference>
<dbReference type="GO" id="GO:0016651">
    <property type="term" value="F:oxidoreductase activity, acting on NAD(P)H"/>
    <property type="evidence" value="ECO:0007669"/>
    <property type="project" value="InterPro"/>
</dbReference>
<accession>A0A5N5X3F7</accession>
<dbReference type="Gene3D" id="3.90.180.10">
    <property type="entry name" value="Medium-chain alcohol dehydrogenases, catalytic domain"/>
    <property type="match status" value="1"/>
</dbReference>
<keyword evidence="4" id="KW-0560">Oxidoreductase</keyword>
<dbReference type="EMBL" id="ML732208">
    <property type="protein sequence ID" value="KAB8074547.1"/>
    <property type="molecule type" value="Genomic_DNA"/>
</dbReference>
<dbReference type="InterPro" id="IPR011032">
    <property type="entry name" value="GroES-like_sf"/>
</dbReference>
<dbReference type="PANTHER" id="PTHR45348:SF2">
    <property type="entry name" value="ZINC-TYPE ALCOHOL DEHYDROGENASE-LIKE PROTEIN C2E1P3.01"/>
    <property type="match status" value="1"/>
</dbReference>
<keyword evidence="2" id="KW-0547">Nucleotide-binding</keyword>
<protein>
    <submittedName>
        <fullName evidence="5">Uncharacterized protein</fullName>
    </submittedName>
</protein>
<dbReference type="InterPro" id="IPR047122">
    <property type="entry name" value="Trans-enoyl_RdTase-like"/>
</dbReference>
<organism evidence="5 6">
    <name type="scientific">Aspergillus leporis</name>
    <dbReference type="NCBI Taxonomy" id="41062"/>
    <lineage>
        <taxon>Eukaryota</taxon>
        <taxon>Fungi</taxon>
        <taxon>Dikarya</taxon>
        <taxon>Ascomycota</taxon>
        <taxon>Pezizomycotina</taxon>
        <taxon>Eurotiomycetes</taxon>
        <taxon>Eurotiomycetidae</taxon>
        <taxon>Eurotiales</taxon>
        <taxon>Aspergillaceae</taxon>
        <taxon>Aspergillus</taxon>
        <taxon>Aspergillus subgen. Circumdati</taxon>
    </lineage>
</organism>
<evidence type="ECO:0000256" key="3">
    <source>
        <dbReference type="ARBA" id="ARBA00022857"/>
    </source>
</evidence>
<evidence type="ECO:0000256" key="4">
    <source>
        <dbReference type="ARBA" id="ARBA00023002"/>
    </source>
</evidence>
<evidence type="ECO:0000313" key="6">
    <source>
        <dbReference type="Proteomes" id="UP000326565"/>
    </source>
</evidence>
<dbReference type="PANTHER" id="PTHR45348">
    <property type="entry name" value="HYPOTHETICAL OXIDOREDUCTASE (EUROFUNG)"/>
    <property type="match status" value="1"/>
</dbReference>
<dbReference type="GO" id="GO:0000166">
    <property type="term" value="F:nucleotide binding"/>
    <property type="evidence" value="ECO:0007669"/>
    <property type="project" value="UniProtKB-KW"/>
</dbReference>
<keyword evidence="3" id="KW-0521">NADP</keyword>